<dbReference type="Gene3D" id="1.25.40.10">
    <property type="entry name" value="Tetratricopeptide repeat domain"/>
    <property type="match status" value="1"/>
</dbReference>
<evidence type="ECO:0000256" key="3">
    <source>
        <dbReference type="ARBA" id="ARBA00022892"/>
    </source>
</evidence>
<dbReference type="GO" id="GO:0005774">
    <property type="term" value="C:vacuolar membrane"/>
    <property type="evidence" value="ECO:0007669"/>
    <property type="project" value="TreeGrafter"/>
</dbReference>
<comment type="similarity">
    <text evidence="1 5">Belongs to the SNAP family.</text>
</comment>
<keyword evidence="2 5" id="KW-0813">Transport</keyword>
<evidence type="ECO:0000256" key="1">
    <source>
        <dbReference type="ARBA" id="ARBA00010050"/>
    </source>
</evidence>
<organism evidence="7 8">
    <name type="scientific">Penelope pileata</name>
    <dbReference type="NCBI Taxonomy" id="1118817"/>
    <lineage>
        <taxon>Eukaryota</taxon>
        <taxon>Metazoa</taxon>
        <taxon>Chordata</taxon>
        <taxon>Craniata</taxon>
        <taxon>Vertebrata</taxon>
        <taxon>Euteleostomi</taxon>
        <taxon>Archelosauria</taxon>
        <taxon>Archosauria</taxon>
        <taxon>Dinosauria</taxon>
        <taxon>Saurischia</taxon>
        <taxon>Theropoda</taxon>
        <taxon>Coelurosauria</taxon>
        <taxon>Aves</taxon>
        <taxon>Neognathae</taxon>
        <taxon>Galloanserae</taxon>
        <taxon>Galliformes</taxon>
        <taxon>Cracidae</taxon>
        <taxon>Penelope</taxon>
    </lineage>
</organism>
<sequence length="208" mass="23893">GSSRVEEACDIYARAANMFKMAKNWSGVGKKRQKWAKMGKNWRCSKWPTWSRWPRTGTVRRPCFPEAINCLIRAIEIYTDMGRFTIAAKHHISIAEIYETELVDVEKAIAHYEQAADYYKGEESNSSANKCLLKVATYAAQLEQYQKAVEIYEQVGTSAMDSPLLKYSAKEYFFKAALCHFCIDMLNAKLAVQKYEEMFPAFSDAREC</sequence>
<dbReference type="GO" id="GO:0006886">
    <property type="term" value="P:intracellular protein transport"/>
    <property type="evidence" value="ECO:0007669"/>
    <property type="project" value="UniProtKB-UniRule"/>
</dbReference>
<feature type="non-terminal residue" evidence="7">
    <location>
        <position position="1"/>
    </location>
</feature>
<dbReference type="SUPFAM" id="SSF48452">
    <property type="entry name" value="TPR-like"/>
    <property type="match status" value="1"/>
</dbReference>
<keyword evidence="6" id="KW-0175">Coiled coil</keyword>
<dbReference type="GO" id="GO:0019905">
    <property type="term" value="F:syntaxin binding"/>
    <property type="evidence" value="ECO:0007669"/>
    <property type="project" value="TreeGrafter"/>
</dbReference>
<dbReference type="InterPro" id="IPR011990">
    <property type="entry name" value="TPR-like_helical_dom_sf"/>
</dbReference>
<dbReference type="PRINTS" id="PR00448">
    <property type="entry name" value="NSFATTACHMNT"/>
</dbReference>
<comment type="function">
    <text evidence="5">Required for vesicular transport between the endoplasmic reticulum and the Golgi apparatus.</text>
</comment>
<evidence type="ECO:0000256" key="6">
    <source>
        <dbReference type="SAM" id="Coils"/>
    </source>
</evidence>
<dbReference type="GO" id="GO:0070044">
    <property type="term" value="C:synaptobrevin 2-SNAP-25-syntaxin-1a complex"/>
    <property type="evidence" value="ECO:0007669"/>
    <property type="project" value="TreeGrafter"/>
</dbReference>
<dbReference type="GO" id="GO:0035494">
    <property type="term" value="P:SNARE complex disassembly"/>
    <property type="evidence" value="ECO:0007669"/>
    <property type="project" value="TreeGrafter"/>
</dbReference>
<evidence type="ECO:0000256" key="4">
    <source>
        <dbReference type="ARBA" id="ARBA00022927"/>
    </source>
</evidence>
<dbReference type="GO" id="GO:0043195">
    <property type="term" value="C:terminal bouton"/>
    <property type="evidence" value="ECO:0007669"/>
    <property type="project" value="TreeGrafter"/>
</dbReference>
<comment type="caution">
    <text evidence="7">The sequence shown here is derived from an EMBL/GenBank/DDBJ whole genome shotgun (WGS) entry which is preliminary data.</text>
</comment>
<protein>
    <submittedName>
        <fullName evidence="7">SNAA protein</fullName>
    </submittedName>
</protein>
<evidence type="ECO:0000256" key="2">
    <source>
        <dbReference type="ARBA" id="ARBA00022448"/>
    </source>
</evidence>
<dbReference type="Proteomes" id="UP000613066">
    <property type="component" value="Unassembled WGS sequence"/>
</dbReference>
<accession>A0A851NAN5</accession>
<dbReference type="GO" id="GO:0005483">
    <property type="term" value="F:soluble NSF attachment protein activity"/>
    <property type="evidence" value="ECO:0007669"/>
    <property type="project" value="TreeGrafter"/>
</dbReference>
<dbReference type="AlphaFoldDB" id="A0A851NAN5"/>
<reference evidence="7" key="1">
    <citation type="submission" date="2019-09" db="EMBL/GenBank/DDBJ databases">
        <title>Bird 10,000 Genomes (B10K) Project - Family phase.</title>
        <authorList>
            <person name="Zhang G."/>
        </authorList>
    </citation>
    <scope>NUCLEOTIDE SEQUENCE</scope>
    <source>
        <strain evidence="7">B10K-DU-001-08</strain>
        <tissue evidence="7">Muscle</tissue>
    </source>
</reference>
<evidence type="ECO:0000313" key="8">
    <source>
        <dbReference type="Proteomes" id="UP000613066"/>
    </source>
</evidence>
<dbReference type="Pfam" id="PF14938">
    <property type="entry name" value="SNAP"/>
    <property type="match status" value="1"/>
</dbReference>
<keyword evidence="3 5" id="KW-0931">ER-Golgi transport</keyword>
<gene>
    <name evidence="7" type="primary">Napa</name>
    <name evidence="7" type="ORF">PENPIL_R12037</name>
</gene>
<keyword evidence="5" id="KW-0472">Membrane</keyword>
<dbReference type="GO" id="GO:0035249">
    <property type="term" value="P:synaptic transmission, glutamatergic"/>
    <property type="evidence" value="ECO:0007669"/>
    <property type="project" value="TreeGrafter"/>
</dbReference>
<evidence type="ECO:0000313" key="7">
    <source>
        <dbReference type="EMBL" id="NXC39273.1"/>
    </source>
</evidence>
<dbReference type="GO" id="GO:0010807">
    <property type="term" value="P:regulation of synaptic vesicle priming"/>
    <property type="evidence" value="ECO:0007669"/>
    <property type="project" value="TreeGrafter"/>
</dbReference>
<proteinExistence type="inferred from homology"/>
<evidence type="ECO:0000256" key="5">
    <source>
        <dbReference type="RuleBase" id="RU367013"/>
    </source>
</evidence>
<keyword evidence="8" id="KW-1185">Reference proteome</keyword>
<keyword evidence="4 5" id="KW-0653">Protein transport</keyword>
<dbReference type="EMBL" id="WBMW01000905">
    <property type="protein sequence ID" value="NXC39273.1"/>
    <property type="molecule type" value="Genomic_DNA"/>
</dbReference>
<dbReference type="PANTHER" id="PTHR13768">
    <property type="entry name" value="SOLUBLE NSF ATTACHMENT PROTEIN SNAP"/>
    <property type="match status" value="1"/>
</dbReference>
<feature type="coiled-coil region" evidence="6">
    <location>
        <begin position="95"/>
        <end position="155"/>
    </location>
</feature>
<comment type="subcellular location">
    <subcellularLocation>
        <location evidence="5">Membrane</location>
        <topology evidence="5">Peripheral membrane protein</topology>
    </subcellularLocation>
</comment>
<dbReference type="PANTHER" id="PTHR13768:SF23">
    <property type="entry name" value="ALPHA-SOLUBLE NSF ATTACHMENT PROTEIN"/>
    <property type="match status" value="1"/>
</dbReference>
<name>A0A851NAN5_9GALL</name>
<dbReference type="InterPro" id="IPR000744">
    <property type="entry name" value="NSF_attach"/>
</dbReference>
<dbReference type="CDD" id="cd15832">
    <property type="entry name" value="SNAP"/>
    <property type="match status" value="1"/>
</dbReference>
<feature type="non-terminal residue" evidence="7">
    <location>
        <position position="208"/>
    </location>
</feature>
<dbReference type="OrthoDB" id="9984275at2759"/>